<evidence type="ECO:0000313" key="3">
    <source>
        <dbReference type="Proteomes" id="UP000001075"/>
    </source>
</evidence>
<dbReference type="InParanoid" id="G3I0F3"/>
<name>G3I0F3_CRIGR</name>
<organism evidence="2 3">
    <name type="scientific">Cricetulus griseus</name>
    <name type="common">Chinese hamster</name>
    <name type="synonym">Cricetulus barabensis griseus</name>
    <dbReference type="NCBI Taxonomy" id="10029"/>
    <lineage>
        <taxon>Eukaryota</taxon>
        <taxon>Metazoa</taxon>
        <taxon>Chordata</taxon>
        <taxon>Craniata</taxon>
        <taxon>Vertebrata</taxon>
        <taxon>Euteleostomi</taxon>
        <taxon>Mammalia</taxon>
        <taxon>Eutheria</taxon>
        <taxon>Euarchontoglires</taxon>
        <taxon>Glires</taxon>
        <taxon>Rodentia</taxon>
        <taxon>Myomorpha</taxon>
        <taxon>Muroidea</taxon>
        <taxon>Cricetidae</taxon>
        <taxon>Cricetinae</taxon>
        <taxon>Cricetulus</taxon>
    </lineage>
</organism>
<reference evidence="3" key="1">
    <citation type="journal article" date="2011" name="Nat. Biotechnol.">
        <title>The genomic sequence of the Chinese hamster ovary (CHO)-K1 cell line.</title>
        <authorList>
            <person name="Xu X."/>
            <person name="Nagarajan H."/>
            <person name="Lewis N.E."/>
            <person name="Pan S."/>
            <person name="Cai Z."/>
            <person name="Liu X."/>
            <person name="Chen W."/>
            <person name="Xie M."/>
            <person name="Wang W."/>
            <person name="Hammond S."/>
            <person name="Andersen M.R."/>
            <person name="Neff N."/>
            <person name="Passarelli B."/>
            <person name="Koh W."/>
            <person name="Fan H.C."/>
            <person name="Wang J."/>
            <person name="Gui Y."/>
            <person name="Lee K.H."/>
            <person name="Betenbaugh M.J."/>
            <person name="Quake S.R."/>
            <person name="Famili I."/>
            <person name="Palsson B.O."/>
            <person name="Wang J."/>
        </authorList>
    </citation>
    <scope>NUCLEOTIDE SEQUENCE [LARGE SCALE GENOMIC DNA]</scope>
    <source>
        <strain evidence="3">CHO K1 cell line</strain>
    </source>
</reference>
<protein>
    <submittedName>
        <fullName evidence="2">Uncharacterized protein</fullName>
    </submittedName>
</protein>
<dbReference type="EMBL" id="JH001010">
    <property type="protein sequence ID" value="EGW10679.1"/>
    <property type="molecule type" value="Genomic_DNA"/>
</dbReference>
<sequence>MTHQGYRCPSPCTVKRYSETRLGRIGKLGVVTGPQTLAESSPRWKYHSDNKTQHTHSTSCHNENKGPIHPSKSIVLGKSLNVLTLLFGFCSSTSG</sequence>
<dbReference type="AlphaFoldDB" id="G3I0F3"/>
<dbReference type="Proteomes" id="UP000001075">
    <property type="component" value="Unassembled WGS sequence"/>
</dbReference>
<evidence type="ECO:0000313" key="2">
    <source>
        <dbReference type="EMBL" id="EGW10679.1"/>
    </source>
</evidence>
<accession>G3I0F3</accession>
<proteinExistence type="predicted"/>
<gene>
    <name evidence="2" type="ORF">I79_016835</name>
</gene>
<evidence type="ECO:0000256" key="1">
    <source>
        <dbReference type="SAM" id="MobiDB-lite"/>
    </source>
</evidence>
<feature type="region of interest" description="Disordered" evidence="1">
    <location>
        <begin position="39"/>
        <end position="68"/>
    </location>
</feature>